<evidence type="ECO:0000313" key="2">
    <source>
        <dbReference type="Proteomes" id="UP000439903"/>
    </source>
</evidence>
<protein>
    <submittedName>
        <fullName evidence="1">Uncharacterized protein</fullName>
    </submittedName>
</protein>
<dbReference type="OrthoDB" id="2313494at2759"/>
<gene>
    <name evidence="1" type="ORF">F8M41_003151</name>
</gene>
<dbReference type="Proteomes" id="UP000439903">
    <property type="component" value="Unassembled WGS sequence"/>
</dbReference>
<dbReference type="AlphaFoldDB" id="A0A8H3XBR3"/>
<evidence type="ECO:0000313" key="1">
    <source>
        <dbReference type="EMBL" id="KAF0445506.1"/>
    </source>
</evidence>
<dbReference type="EMBL" id="WTPW01001272">
    <property type="protein sequence ID" value="KAF0445506.1"/>
    <property type="molecule type" value="Genomic_DNA"/>
</dbReference>
<name>A0A8H3XBR3_GIGMA</name>
<reference evidence="1 2" key="1">
    <citation type="journal article" date="2019" name="Environ. Microbiol.">
        <title>At the nexus of three kingdoms: the genome of the mycorrhizal fungus Gigaspora margarita provides insights into plant, endobacterial and fungal interactions.</title>
        <authorList>
            <person name="Venice F."/>
            <person name="Ghignone S."/>
            <person name="Salvioli di Fossalunga A."/>
            <person name="Amselem J."/>
            <person name="Novero M."/>
            <person name="Xianan X."/>
            <person name="Sedzielewska Toro K."/>
            <person name="Morin E."/>
            <person name="Lipzen A."/>
            <person name="Grigoriev I.V."/>
            <person name="Henrissat B."/>
            <person name="Martin F.M."/>
            <person name="Bonfante P."/>
        </authorList>
    </citation>
    <scope>NUCLEOTIDE SEQUENCE [LARGE SCALE GENOMIC DNA]</scope>
    <source>
        <strain evidence="1 2">BEG34</strain>
    </source>
</reference>
<proteinExistence type="predicted"/>
<comment type="caution">
    <text evidence="1">The sequence shown here is derived from an EMBL/GenBank/DDBJ whole genome shotgun (WGS) entry which is preliminary data.</text>
</comment>
<organism evidence="1 2">
    <name type="scientific">Gigaspora margarita</name>
    <dbReference type="NCBI Taxonomy" id="4874"/>
    <lineage>
        <taxon>Eukaryota</taxon>
        <taxon>Fungi</taxon>
        <taxon>Fungi incertae sedis</taxon>
        <taxon>Mucoromycota</taxon>
        <taxon>Glomeromycotina</taxon>
        <taxon>Glomeromycetes</taxon>
        <taxon>Diversisporales</taxon>
        <taxon>Gigasporaceae</taxon>
        <taxon>Gigaspora</taxon>
    </lineage>
</organism>
<sequence>MRYGKSYGLLHTVLALAMETETDEEVNNWCYQFIQQKKEIQKLVSTTSESNINTISNRNNDDQENAIDEENINHDKNIFQDESIIQDENTIQDEYVVQVTNPKVIATKGRPSGRQKSVLELEDRRPLKTIKENYNQQNNKKISKIHILVLTVICKDIIFALVTC</sequence>
<accession>A0A8H3XBR3</accession>
<keyword evidence="2" id="KW-1185">Reference proteome</keyword>